<evidence type="ECO:0000313" key="2">
    <source>
        <dbReference type="EMBL" id="ATB33892.1"/>
    </source>
</evidence>
<organism evidence="2 3">
    <name type="scientific">Melittangium boletus DSM 14713</name>
    <dbReference type="NCBI Taxonomy" id="1294270"/>
    <lineage>
        <taxon>Bacteria</taxon>
        <taxon>Pseudomonadati</taxon>
        <taxon>Myxococcota</taxon>
        <taxon>Myxococcia</taxon>
        <taxon>Myxococcales</taxon>
        <taxon>Cystobacterineae</taxon>
        <taxon>Archangiaceae</taxon>
        <taxon>Melittangium</taxon>
    </lineage>
</organism>
<dbReference type="EMBL" id="CP022163">
    <property type="protein sequence ID" value="ATB33892.1"/>
    <property type="molecule type" value="Genomic_DNA"/>
</dbReference>
<evidence type="ECO:0000313" key="3">
    <source>
        <dbReference type="Proteomes" id="UP000217289"/>
    </source>
</evidence>
<dbReference type="AlphaFoldDB" id="A0A250IRL8"/>
<reference evidence="2 3" key="1">
    <citation type="submission" date="2017-06" db="EMBL/GenBank/DDBJ databases">
        <authorList>
            <person name="Kim H.J."/>
            <person name="Triplett B.A."/>
        </authorList>
    </citation>
    <scope>NUCLEOTIDE SEQUENCE [LARGE SCALE GENOMIC DNA]</scope>
    <source>
        <strain evidence="2 3">DSM 14713</strain>
    </source>
</reference>
<evidence type="ECO:0000256" key="1">
    <source>
        <dbReference type="SAM" id="MobiDB-lite"/>
    </source>
</evidence>
<feature type="region of interest" description="Disordered" evidence="1">
    <location>
        <begin position="134"/>
        <end position="188"/>
    </location>
</feature>
<keyword evidence="3" id="KW-1185">Reference proteome</keyword>
<sequence length="188" mass="20656">MTEGTESRSREPRAISLDLELSTIGAAMRGAEILADYQIRQGYLDEASERDAPECVFSILALLGGRLEQVRRVIRGEEDPELIWGAHNAITLPESLADVDGDIVLFPWNARGMPLVLARPSGWGLEPEAREERRTLGMDGRKVKEPKVRKTKSQGRRMANEPKDAVSEPSSARGAVPKEVPPSSSEPT</sequence>
<protein>
    <submittedName>
        <fullName evidence="2">Uncharacterized protein</fullName>
    </submittedName>
</protein>
<feature type="compositionally biased region" description="Low complexity" evidence="1">
    <location>
        <begin position="177"/>
        <end position="188"/>
    </location>
</feature>
<dbReference type="RefSeq" id="WP_095981863.1">
    <property type="nucleotide sequence ID" value="NZ_CP022163.1"/>
</dbReference>
<proteinExistence type="predicted"/>
<gene>
    <name evidence="2" type="ORF">MEBOL_007393</name>
</gene>
<name>A0A250IRL8_9BACT</name>
<dbReference type="KEGG" id="mbd:MEBOL_007393"/>
<dbReference type="Proteomes" id="UP000217289">
    <property type="component" value="Chromosome"/>
</dbReference>
<feature type="compositionally biased region" description="Basic and acidic residues" evidence="1">
    <location>
        <begin position="134"/>
        <end position="148"/>
    </location>
</feature>
<accession>A0A250IRL8</accession>